<sequence length="243" mass="26782">MRVGIYVDGYNLYYGARGLCGRGTPGWRWLDLRTLAADLVARRTNWHGGHVERIVYCTARIDGAENPDGQRDQSVYLNALRASGSVDHIEFGYYVSRVKYAPLALRDRTGRPVLARSAWPVQVCDSSGAPVPDASFMISYAYREEKGSDVNVASHLLLDVFTGVIDAAVVFSNDSDLRFPIEQARQRVPVGVVNPSGNYLAGALRGQASDGVGRHWWYQLTVGDLMKCQLSAIVGAYTRPPGW</sequence>
<organism evidence="1 2">
    <name type="scientific">Acrocarpospora macrocephala</name>
    <dbReference type="NCBI Taxonomy" id="150177"/>
    <lineage>
        <taxon>Bacteria</taxon>
        <taxon>Bacillati</taxon>
        <taxon>Actinomycetota</taxon>
        <taxon>Actinomycetes</taxon>
        <taxon>Streptosporangiales</taxon>
        <taxon>Streptosporangiaceae</taxon>
        <taxon>Acrocarpospora</taxon>
    </lineage>
</organism>
<dbReference type="OrthoDB" id="9809421at2"/>
<dbReference type="Gene3D" id="3.40.50.1010">
    <property type="entry name" value="5'-nuclease"/>
    <property type="match status" value="1"/>
</dbReference>
<evidence type="ECO:0000313" key="1">
    <source>
        <dbReference type="EMBL" id="GES14397.1"/>
    </source>
</evidence>
<proteinExistence type="predicted"/>
<evidence type="ECO:0000313" key="2">
    <source>
        <dbReference type="Proteomes" id="UP000331127"/>
    </source>
</evidence>
<dbReference type="CDD" id="cd18722">
    <property type="entry name" value="PIN_NicB-like"/>
    <property type="match status" value="1"/>
</dbReference>
<dbReference type="Proteomes" id="UP000331127">
    <property type="component" value="Unassembled WGS sequence"/>
</dbReference>
<dbReference type="RefSeq" id="WP_155359576.1">
    <property type="nucleotide sequence ID" value="NZ_BAAAHL010000035.1"/>
</dbReference>
<name>A0A5M3WY34_9ACTN</name>
<keyword evidence="2" id="KW-1185">Reference proteome</keyword>
<gene>
    <name evidence="1" type="ORF">Amac_079940</name>
</gene>
<dbReference type="AlphaFoldDB" id="A0A5M3WY34"/>
<accession>A0A5M3WY34</accession>
<dbReference type="EMBL" id="BLAE01000058">
    <property type="protein sequence ID" value="GES14397.1"/>
    <property type="molecule type" value="Genomic_DNA"/>
</dbReference>
<reference evidence="1 2" key="1">
    <citation type="submission" date="2019-10" db="EMBL/GenBank/DDBJ databases">
        <title>Whole genome shotgun sequence of Acrocarpospora macrocephala NBRC 16266.</title>
        <authorList>
            <person name="Ichikawa N."/>
            <person name="Kimura A."/>
            <person name="Kitahashi Y."/>
            <person name="Komaki H."/>
            <person name="Oguchi A."/>
        </authorList>
    </citation>
    <scope>NUCLEOTIDE SEQUENCE [LARGE SCALE GENOMIC DNA]</scope>
    <source>
        <strain evidence="1 2">NBRC 16266</strain>
    </source>
</reference>
<protein>
    <submittedName>
        <fullName evidence="1">Uncharacterized protein</fullName>
    </submittedName>
</protein>
<comment type="caution">
    <text evidence="1">The sequence shown here is derived from an EMBL/GenBank/DDBJ whole genome shotgun (WGS) entry which is preliminary data.</text>
</comment>